<dbReference type="EMBL" id="JBHTKA010000007">
    <property type="protein sequence ID" value="MFD1001201.1"/>
    <property type="molecule type" value="Genomic_DNA"/>
</dbReference>
<gene>
    <name evidence="1" type="ORF">ACFQ21_17870</name>
</gene>
<dbReference type="PRINTS" id="PR00834">
    <property type="entry name" value="PROTEASES2C"/>
</dbReference>
<accession>A0ABW3K6Z6</accession>
<dbReference type="RefSeq" id="WP_377580647.1">
    <property type="nucleotide sequence ID" value="NZ_JBHTKA010000007.1"/>
</dbReference>
<dbReference type="Pfam" id="PF13365">
    <property type="entry name" value="Trypsin_2"/>
    <property type="match status" value="1"/>
</dbReference>
<proteinExistence type="predicted"/>
<dbReference type="PANTHER" id="PTHR43019:SF23">
    <property type="entry name" value="PROTEASE DO-LIKE 5, CHLOROPLASTIC"/>
    <property type="match status" value="1"/>
</dbReference>
<dbReference type="SUPFAM" id="SSF50494">
    <property type="entry name" value="Trypsin-like serine proteases"/>
    <property type="match status" value="1"/>
</dbReference>
<dbReference type="InterPro" id="IPR001940">
    <property type="entry name" value="Peptidase_S1C"/>
</dbReference>
<keyword evidence="2" id="KW-1185">Reference proteome</keyword>
<dbReference type="Proteomes" id="UP001597112">
    <property type="component" value="Unassembled WGS sequence"/>
</dbReference>
<evidence type="ECO:0000313" key="1">
    <source>
        <dbReference type="EMBL" id="MFD1001201.1"/>
    </source>
</evidence>
<reference evidence="2" key="1">
    <citation type="journal article" date="2019" name="Int. J. Syst. Evol. Microbiol.">
        <title>The Global Catalogue of Microorganisms (GCM) 10K type strain sequencing project: providing services to taxonomists for standard genome sequencing and annotation.</title>
        <authorList>
            <consortium name="The Broad Institute Genomics Platform"/>
            <consortium name="The Broad Institute Genome Sequencing Center for Infectious Disease"/>
            <person name="Wu L."/>
            <person name="Ma J."/>
        </authorList>
    </citation>
    <scope>NUCLEOTIDE SEQUENCE [LARGE SCALE GENOMIC DNA]</scope>
    <source>
        <strain evidence="2">CCUG 58938</strain>
    </source>
</reference>
<name>A0ABW3K6Z6_9BACT</name>
<dbReference type="PANTHER" id="PTHR43019">
    <property type="entry name" value="SERINE ENDOPROTEASE DEGS"/>
    <property type="match status" value="1"/>
</dbReference>
<dbReference type="InterPro" id="IPR009003">
    <property type="entry name" value="Peptidase_S1_PA"/>
</dbReference>
<sequence>MNADQALYELLDDYFSGKLTAEEAEAVENKLKSDPALNAKAQQHKTMRDAMKFYNNRVELKHMLDSAHLEVEETKPVVLLPATIGGWKKYWPMTAVAASVAMVSILGTLWMTQSLETKQTAIYKELRRNVDQIKHSQKMLMKDIAQSMDKGKQPIPSKYAGSGFLISSNGYVATSYHVVKEADSVFIENEKFGRQKVTIVLRDPANDIAVLKLMNDSIAYTTRSLPYAIAKDEASLGEHVFTLGFPREDIVFGEGSISASTGFSQNPNSYQVSVPVNPGNSGGPLFNESGDLVGIISGIQTETLGAAFAIKSTVIMDAISKASLDTLARPLVLPKYSTLKNSSRVQQVKRWKDYVFVVQVYKN</sequence>
<comment type="caution">
    <text evidence="1">The sequence shown here is derived from an EMBL/GenBank/DDBJ whole genome shotgun (WGS) entry which is preliminary data.</text>
</comment>
<protein>
    <submittedName>
        <fullName evidence="1">Trypsin-like peptidase domain-containing protein</fullName>
    </submittedName>
</protein>
<organism evidence="1 2">
    <name type="scientific">Ohtaekwangia kribbensis</name>
    <dbReference type="NCBI Taxonomy" id="688913"/>
    <lineage>
        <taxon>Bacteria</taxon>
        <taxon>Pseudomonadati</taxon>
        <taxon>Bacteroidota</taxon>
        <taxon>Cytophagia</taxon>
        <taxon>Cytophagales</taxon>
        <taxon>Fulvivirgaceae</taxon>
        <taxon>Ohtaekwangia</taxon>
    </lineage>
</organism>
<evidence type="ECO:0000313" key="2">
    <source>
        <dbReference type="Proteomes" id="UP001597112"/>
    </source>
</evidence>
<dbReference type="Gene3D" id="2.40.10.120">
    <property type="match status" value="1"/>
</dbReference>